<proteinExistence type="predicted"/>
<accession>A0A5N8XY58</accession>
<sequence length="279" mass="30547">MLAFPDGSHFRIEVPTVNSADAAARLLSESRRRGFTINRITETFGMFRHTAAEVRRYVDLGKEYGAEILMSVGPRAPYDIGGGVQTPEGTRIGYRLRGQEQVVRAVEDVKRGIGLGVRGFVVYDEGLLWVLSRLRTAGWLPADIHLKVSAHCGHGNCASAQMVEMLGANSFNPVRDLTLPMIGAIRTAISIPIDVHVDNPRLSGGFVRTFDAPEFVRVAAPVYLKTGNSALEGHGTKPTGEQIDDILTQVEIVSEFLDKYCPQARQSPAGERVVNGQRY</sequence>
<dbReference type="Proteomes" id="UP000400924">
    <property type="component" value="Unassembled WGS sequence"/>
</dbReference>
<keyword evidence="2" id="KW-1185">Reference proteome</keyword>
<gene>
    <name evidence="1" type="ORF">FNH08_46265</name>
</gene>
<dbReference type="RefSeq" id="WP_152777735.1">
    <property type="nucleotide sequence ID" value="NZ_VJZC01000763.1"/>
</dbReference>
<dbReference type="OrthoDB" id="244056at2"/>
<dbReference type="EMBL" id="VJZC01000763">
    <property type="protein sequence ID" value="MPY64304.1"/>
    <property type="molecule type" value="Genomic_DNA"/>
</dbReference>
<evidence type="ECO:0000313" key="1">
    <source>
        <dbReference type="EMBL" id="MPY64304.1"/>
    </source>
</evidence>
<protein>
    <submittedName>
        <fullName evidence="1">Peptidase</fullName>
    </submittedName>
</protein>
<dbReference type="AlphaFoldDB" id="A0A5N8XY58"/>
<reference evidence="1 2" key="1">
    <citation type="submission" date="2019-07" db="EMBL/GenBank/DDBJ databases">
        <title>New species of Amycolatopsis and Streptomyces.</title>
        <authorList>
            <person name="Duangmal K."/>
            <person name="Teo W.F.A."/>
            <person name="Lipun K."/>
        </authorList>
    </citation>
    <scope>NUCLEOTIDE SEQUENCE [LARGE SCALE GENOMIC DNA]</scope>
    <source>
        <strain evidence="1 2">NBRC 106415</strain>
    </source>
</reference>
<evidence type="ECO:0000313" key="2">
    <source>
        <dbReference type="Proteomes" id="UP000400924"/>
    </source>
</evidence>
<name>A0A5N8XY58_9ACTN</name>
<organism evidence="1 2">
    <name type="scientific">Streptomyces spongiae</name>
    <dbReference type="NCBI Taxonomy" id="565072"/>
    <lineage>
        <taxon>Bacteria</taxon>
        <taxon>Bacillati</taxon>
        <taxon>Actinomycetota</taxon>
        <taxon>Actinomycetes</taxon>
        <taxon>Kitasatosporales</taxon>
        <taxon>Streptomycetaceae</taxon>
        <taxon>Streptomyces</taxon>
    </lineage>
</organism>
<comment type="caution">
    <text evidence="1">The sequence shown here is derived from an EMBL/GenBank/DDBJ whole genome shotgun (WGS) entry which is preliminary data.</text>
</comment>